<dbReference type="PANTHER" id="PTHR48461">
    <property type="entry name" value="MULTICOPPER OXIDASE LPR1-LIKE"/>
    <property type="match status" value="1"/>
</dbReference>
<dbReference type="eggNOG" id="ENOG502QR4X">
    <property type="taxonomic scope" value="Eukaryota"/>
</dbReference>
<dbReference type="CDD" id="cd13891">
    <property type="entry name" value="CuRO_3_CotA_like"/>
    <property type="match status" value="1"/>
</dbReference>
<evidence type="ECO:0000256" key="8">
    <source>
        <dbReference type="ARBA" id="ARBA00023008"/>
    </source>
</evidence>
<evidence type="ECO:0000256" key="10">
    <source>
        <dbReference type="ARBA" id="ARBA00023180"/>
    </source>
</evidence>
<evidence type="ECO:0000256" key="5">
    <source>
        <dbReference type="ARBA" id="ARBA00022729"/>
    </source>
</evidence>
<evidence type="ECO:0000256" key="2">
    <source>
        <dbReference type="ARBA" id="ARBA00004406"/>
    </source>
</evidence>
<dbReference type="AlphaFoldDB" id="D8T512"/>
<dbReference type="SUPFAM" id="SSF49503">
    <property type="entry name" value="Cupredoxins"/>
    <property type="match status" value="3"/>
</dbReference>
<dbReference type="InterPro" id="IPR008972">
    <property type="entry name" value="Cupredoxin"/>
</dbReference>
<dbReference type="EMBL" id="GL377675">
    <property type="protein sequence ID" value="EFJ08269.1"/>
    <property type="molecule type" value="Genomic_DNA"/>
</dbReference>
<dbReference type="GO" id="GO:0005789">
    <property type="term" value="C:endoplasmic reticulum membrane"/>
    <property type="evidence" value="ECO:0007669"/>
    <property type="project" value="UniProtKB-SubCell"/>
</dbReference>
<dbReference type="InterPro" id="IPR052152">
    <property type="entry name" value="LPR1/LPR2"/>
</dbReference>
<dbReference type="Proteomes" id="UP000001514">
    <property type="component" value="Unassembled WGS sequence"/>
</dbReference>
<evidence type="ECO:0000313" key="13">
    <source>
        <dbReference type="EMBL" id="EFJ08269.1"/>
    </source>
</evidence>
<dbReference type="CDD" id="cd13844">
    <property type="entry name" value="CuRO_1_BOD_CotA_like"/>
    <property type="match status" value="1"/>
</dbReference>
<dbReference type="InParanoid" id="D8T512"/>
<protein>
    <recommendedName>
        <fullName evidence="12">Plastocyanin-like domain-containing protein</fullName>
    </recommendedName>
</protein>
<comment type="subcellular location">
    <subcellularLocation>
        <location evidence="2">Endoplasmic reticulum membrane</location>
        <topology evidence="2">Peripheral membrane protein</topology>
    </subcellularLocation>
</comment>
<sequence length="588" mass="65889">MDLILLLLALLLGIFGSNRASSQSLNATGLEKFVDELPQIPVLCAFQEEQSGAMIKPANLTIGMFPTRWKFHRDLPATPVFAYGRSHKEATIPGPTIEARNGIPVEITWENHLPKKHILPLDLTIATAIPRHGGIPTVVHLHGGMNDPASDGHSLAWFTPGFKDRGPAWRAKSSFYRNAQGAANLWYHDHAMGLTRANILAGLSGAYVIRDPALERRMNLPSGKDFDRVLIIADRDFNKDGSIYMNSKGNNPKIHPQWQPEYFGSVILVNGKAWPFLRVAKRKYRFRIINSSNARFYELRLSDHSAGSSSNDDSGSLLTFTQIGSDAFYLPRPIRARRLTIAPSEIQDVIIDFTQARRDEVLLRNTAAFPFPGGDAVDSNNGVVMKFLVAPRSSQQLDPSTIPRFLVPIQRLAIEQSSSARQINLYEFVSSSDEPTHLWINALPFDAPATETPRCGSTELWSVINLTEDNHPLHLHLAAFQVIDEARLSSAEDLRRCLLANGNRMNASCNAARFIDRSSPRRRPPRNEAGWKNVYKMKPGYLTRFLVRFAGIDGRPYPFDASAEPGYAYHCHILDHEDNEMMRPLKLR</sequence>
<dbReference type="FunCoup" id="D8T512">
    <property type="interactions" value="38"/>
</dbReference>
<evidence type="ECO:0000313" key="14">
    <source>
        <dbReference type="Proteomes" id="UP000001514"/>
    </source>
</evidence>
<dbReference type="FunFam" id="2.60.40.420:FF:000081">
    <property type="entry name" value="Spore coat protein A"/>
    <property type="match status" value="1"/>
</dbReference>
<feature type="domain" description="Plastocyanin-like" evidence="12">
    <location>
        <begin position="436"/>
        <end position="585"/>
    </location>
</feature>
<evidence type="ECO:0000256" key="1">
    <source>
        <dbReference type="ARBA" id="ARBA00001935"/>
    </source>
</evidence>
<dbReference type="Gramene" id="EFJ08269">
    <property type="protein sequence ID" value="EFJ08269"/>
    <property type="gene ID" value="SELMODRAFT_131975"/>
</dbReference>
<feature type="chain" id="PRO_5003123289" description="Plastocyanin-like domain-containing protein" evidence="11">
    <location>
        <begin position="21"/>
        <end position="588"/>
    </location>
</feature>
<evidence type="ECO:0000256" key="6">
    <source>
        <dbReference type="ARBA" id="ARBA00022824"/>
    </source>
</evidence>
<keyword evidence="7" id="KW-0560">Oxidoreductase</keyword>
<accession>D8T512</accession>
<evidence type="ECO:0000256" key="9">
    <source>
        <dbReference type="ARBA" id="ARBA00023136"/>
    </source>
</evidence>
<keyword evidence="4" id="KW-0479">Metal-binding</keyword>
<keyword evidence="8" id="KW-0186">Copper</keyword>
<comment type="cofactor">
    <cofactor evidence="1">
        <name>Cu cation</name>
        <dbReference type="ChEBI" id="CHEBI:23378"/>
    </cofactor>
</comment>
<dbReference type="CDD" id="cd13868">
    <property type="entry name" value="CuRO_2_CotA_like"/>
    <property type="match status" value="1"/>
</dbReference>
<reference evidence="13 14" key="1">
    <citation type="journal article" date="2011" name="Science">
        <title>The Selaginella genome identifies genetic changes associated with the evolution of vascular plants.</title>
        <authorList>
            <person name="Banks J.A."/>
            <person name="Nishiyama T."/>
            <person name="Hasebe M."/>
            <person name="Bowman J.L."/>
            <person name="Gribskov M."/>
            <person name="dePamphilis C."/>
            <person name="Albert V.A."/>
            <person name="Aono N."/>
            <person name="Aoyama T."/>
            <person name="Ambrose B.A."/>
            <person name="Ashton N.W."/>
            <person name="Axtell M.J."/>
            <person name="Barker E."/>
            <person name="Barker M.S."/>
            <person name="Bennetzen J.L."/>
            <person name="Bonawitz N.D."/>
            <person name="Chapple C."/>
            <person name="Cheng C."/>
            <person name="Correa L.G."/>
            <person name="Dacre M."/>
            <person name="DeBarry J."/>
            <person name="Dreyer I."/>
            <person name="Elias M."/>
            <person name="Engstrom E.M."/>
            <person name="Estelle M."/>
            <person name="Feng L."/>
            <person name="Finet C."/>
            <person name="Floyd S.K."/>
            <person name="Frommer W.B."/>
            <person name="Fujita T."/>
            <person name="Gramzow L."/>
            <person name="Gutensohn M."/>
            <person name="Harholt J."/>
            <person name="Hattori M."/>
            <person name="Heyl A."/>
            <person name="Hirai T."/>
            <person name="Hiwatashi Y."/>
            <person name="Ishikawa M."/>
            <person name="Iwata M."/>
            <person name="Karol K.G."/>
            <person name="Koehler B."/>
            <person name="Kolukisaoglu U."/>
            <person name="Kubo M."/>
            <person name="Kurata T."/>
            <person name="Lalonde S."/>
            <person name="Li K."/>
            <person name="Li Y."/>
            <person name="Litt A."/>
            <person name="Lyons E."/>
            <person name="Manning G."/>
            <person name="Maruyama T."/>
            <person name="Michael T.P."/>
            <person name="Mikami K."/>
            <person name="Miyazaki S."/>
            <person name="Morinaga S."/>
            <person name="Murata T."/>
            <person name="Mueller-Roeber B."/>
            <person name="Nelson D.R."/>
            <person name="Obara M."/>
            <person name="Oguri Y."/>
            <person name="Olmstead R.G."/>
            <person name="Onodera N."/>
            <person name="Petersen B.L."/>
            <person name="Pils B."/>
            <person name="Prigge M."/>
            <person name="Rensing S.A."/>
            <person name="Riano-Pachon D.M."/>
            <person name="Roberts A.W."/>
            <person name="Sato Y."/>
            <person name="Scheller H.V."/>
            <person name="Schulz B."/>
            <person name="Schulz C."/>
            <person name="Shakirov E.V."/>
            <person name="Shibagaki N."/>
            <person name="Shinohara N."/>
            <person name="Shippen D.E."/>
            <person name="Soerensen I."/>
            <person name="Sotooka R."/>
            <person name="Sugimoto N."/>
            <person name="Sugita M."/>
            <person name="Sumikawa N."/>
            <person name="Tanurdzic M."/>
            <person name="Theissen G."/>
            <person name="Ulvskov P."/>
            <person name="Wakazuki S."/>
            <person name="Weng J.K."/>
            <person name="Willats W.W."/>
            <person name="Wipf D."/>
            <person name="Wolf P.G."/>
            <person name="Yang L."/>
            <person name="Zimmer A.D."/>
            <person name="Zhu Q."/>
            <person name="Mitros T."/>
            <person name="Hellsten U."/>
            <person name="Loque D."/>
            <person name="Otillar R."/>
            <person name="Salamov A."/>
            <person name="Schmutz J."/>
            <person name="Shapiro H."/>
            <person name="Lindquist E."/>
            <person name="Lucas S."/>
            <person name="Rokhsar D."/>
            <person name="Grigoriev I.V."/>
        </authorList>
    </citation>
    <scope>NUCLEOTIDE SEQUENCE [LARGE SCALE GENOMIC DNA]</scope>
</reference>
<dbReference type="GO" id="GO:0005507">
    <property type="term" value="F:copper ion binding"/>
    <property type="evidence" value="ECO:0007669"/>
    <property type="project" value="InterPro"/>
</dbReference>
<name>D8T512_SELML</name>
<comment type="similarity">
    <text evidence="3">Belongs to the multicopper oxidase family.</text>
</comment>
<proteinExistence type="inferred from homology"/>
<evidence type="ECO:0000256" key="7">
    <source>
        <dbReference type="ARBA" id="ARBA00023002"/>
    </source>
</evidence>
<dbReference type="GO" id="GO:0016036">
    <property type="term" value="P:cellular response to phosphate starvation"/>
    <property type="evidence" value="ECO:0007669"/>
    <property type="project" value="InterPro"/>
</dbReference>
<evidence type="ECO:0000256" key="11">
    <source>
        <dbReference type="SAM" id="SignalP"/>
    </source>
</evidence>
<keyword evidence="14" id="KW-1185">Reference proteome</keyword>
<dbReference type="GO" id="GO:0016491">
    <property type="term" value="F:oxidoreductase activity"/>
    <property type="evidence" value="ECO:0000318"/>
    <property type="project" value="GO_Central"/>
</dbReference>
<keyword evidence="10" id="KW-0325">Glycoprotein</keyword>
<keyword evidence="5 11" id="KW-0732">Signal</keyword>
<dbReference type="Pfam" id="PF07731">
    <property type="entry name" value="Cu-oxidase_2"/>
    <property type="match status" value="1"/>
</dbReference>
<dbReference type="PANTHER" id="PTHR48461:SF1">
    <property type="entry name" value="MULTICOPPER OXIDASE LPR1-LIKE"/>
    <property type="match status" value="1"/>
</dbReference>
<organism evidence="14">
    <name type="scientific">Selaginella moellendorffii</name>
    <name type="common">Spikemoss</name>
    <dbReference type="NCBI Taxonomy" id="88036"/>
    <lineage>
        <taxon>Eukaryota</taxon>
        <taxon>Viridiplantae</taxon>
        <taxon>Streptophyta</taxon>
        <taxon>Embryophyta</taxon>
        <taxon>Tracheophyta</taxon>
        <taxon>Lycopodiopsida</taxon>
        <taxon>Selaginellales</taxon>
        <taxon>Selaginellaceae</taxon>
        <taxon>Selaginella</taxon>
    </lineage>
</organism>
<dbReference type="OrthoDB" id="262547at2759"/>
<keyword evidence="9" id="KW-0472">Membrane</keyword>
<gene>
    <name evidence="13" type="ORF">SELMODRAFT_131975</name>
</gene>
<dbReference type="InterPro" id="IPR011706">
    <property type="entry name" value="Cu-oxidase_C"/>
</dbReference>
<feature type="signal peptide" evidence="11">
    <location>
        <begin position="1"/>
        <end position="20"/>
    </location>
</feature>
<evidence type="ECO:0000256" key="3">
    <source>
        <dbReference type="ARBA" id="ARBA00010609"/>
    </source>
</evidence>
<dbReference type="KEGG" id="smo:SELMODRAFT_131975"/>
<evidence type="ECO:0000256" key="4">
    <source>
        <dbReference type="ARBA" id="ARBA00022723"/>
    </source>
</evidence>
<dbReference type="Gene3D" id="2.60.40.420">
    <property type="entry name" value="Cupredoxins - blue copper proteins"/>
    <property type="match status" value="3"/>
</dbReference>
<keyword evidence="6" id="KW-0256">Endoplasmic reticulum</keyword>
<dbReference type="OMA" id="ELIIGMY"/>
<dbReference type="HOGENOM" id="CLU_009100_4_0_1"/>
<evidence type="ECO:0000259" key="12">
    <source>
        <dbReference type="Pfam" id="PF07731"/>
    </source>
</evidence>